<dbReference type="KEGG" id="tnl:113495771"/>
<organism evidence="2 3">
    <name type="scientific">Trichoplusia ni</name>
    <name type="common">Cabbage looper</name>
    <dbReference type="NCBI Taxonomy" id="7111"/>
    <lineage>
        <taxon>Eukaryota</taxon>
        <taxon>Metazoa</taxon>
        <taxon>Ecdysozoa</taxon>
        <taxon>Arthropoda</taxon>
        <taxon>Hexapoda</taxon>
        <taxon>Insecta</taxon>
        <taxon>Pterygota</taxon>
        <taxon>Neoptera</taxon>
        <taxon>Endopterygota</taxon>
        <taxon>Lepidoptera</taxon>
        <taxon>Glossata</taxon>
        <taxon>Ditrysia</taxon>
        <taxon>Noctuoidea</taxon>
        <taxon>Noctuidae</taxon>
        <taxon>Plusiinae</taxon>
        <taxon>Trichoplusia</taxon>
    </lineage>
</organism>
<feature type="region of interest" description="Disordered" evidence="1">
    <location>
        <begin position="81"/>
        <end position="136"/>
    </location>
</feature>
<dbReference type="GeneID" id="113495771"/>
<feature type="region of interest" description="Disordered" evidence="1">
    <location>
        <begin position="226"/>
        <end position="277"/>
    </location>
</feature>
<feature type="compositionally biased region" description="Low complexity" evidence="1">
    <location>
        <begin position="259"/>
        <end position="277"/>
    </location>
</feature>
<sequence>MDDDDNVGAYVEILESEYCGPLVPDVLPEEGLAIPDSTILVDQLHKEETLAIPGVSVTASQWDKKQSVTIRTSANQIATETCSSIPGSSTSSNQRQKGKSLDIRSCSTSGNQIDTLTSLSNPGSSTSSNQSQTGKSLVIRSCSTSGNQIDTETSLTIPGSSTSSNQRQKGKSLVIRSCSTSGNQIDTLTSLSNPGSSTSSNQSQTGKSLIIRSCSTSGNQIDTFTSLSIPGSSASSNQRQTAKSLINRSCSTSGNQIDTLTSLSNPGSSTSSNQSQTGKSLIIRSCSTFPGSSTSSNQRQKGKSLVIRSCSTSGNQIDTLTSLSIPGSSTSSNQSQTGKSLIIRSCSTSGNQIDTFTSLSIPGSSASSNQRQTAKSLINRSCSTSANQIATETSLSIPGCTTSGNQRQVGTSVAIPGCSNWAQDGDSDQSLAIAGCSTWNTDGDSKKSLAIPGCSSWAYESNVTSVNQRHKGKALEFAGRSTSANQMDTEKSPAISGRSTSSNRIDKGKSPAIPGCSTSSKAKRTKTTLATPGCSSSKTVAIIPRHELPQEGTAHEVTVQCANCLKKEHADDYDVDDYAYQYQQHKKKKYHIEVKNSHEMQNITKEEFNDLCLNYIINTLIPLQYVIDPQFVNFMHYMNIPKPYLYQLEYRHIKRDLNKEYERQLKELKNIIINTDYVCTSMDLWKNARYYFLCVTAHWITEDFHRVSVALALKDVGESDCDVNNLRAYAKQVYTQFGLLNADKNNAEPILDDFRSIVRGYQAYGLSIDSYECGEAALMYYILEQPDDTESIGNMQMWVRDEYLTEYNSYARLDDVTCSSRKLRLTLTHDIKKNAPCVIIEHHTTVMDKCCHLWRAAGCNKNTEIFHRVLGQNLMRPNSYSLFSLYEALMQILSIRGKYLELHNALGFQHEVMTDKNFQYIEEHLECAMPIMETVELLGANNNYYGNVLPRLTALITTLADLEQSDLLYGKHLAALFRRSILSRFDSIISGKGPIAQHAAIAAISCPMYKDNWMDFYPESYRRVIHQRFAILISNKLSREQSASANSLLTEAKSIMENYLRDGREDITTLNSYPEIKKIFFEYNTFLAKAKPLNELFNFQDIVNLMPDFGDDEPNKLQRIFLKYNFQSMQLLRLESVVSSD</sequence>
<gene>
    <name evidence="3" type="primary">LOC113495771</name>
</gene>
<protein>
    <submittedName>
        <fullName evidence="3">Uncharacterized protein LOC113495771 isoform X1</fullName>
    </submittedName>
</protein>
<feature type="compositionally biased region" description="Low complexity" evidence="1">
    <location>
        <begin position="115"/>
        <end position="136"/>
    </location>
</feature>
<dbReference type="OrthoDB" id="10057873at2759"/>
<keyword evidence="2" id="KW-1185">Reference proteome</keyword>
<evidence type="ECO:0000313" key="2">
    <source>
        <dbReference type="Proteomes" id="UP000322000"/>
    </source>
</evidence>
<feature type="compositionally biased region" description="Polar residues" evidence="1">
    <location>
        <begin position="226"/>
        <end position="258"/>
    </location>
</feature>
<reference evidence="3" key="1">
    <citation type="submission" date="2025-08" db="UniProtKB">
        <authorList>
            <consortium name="RefSeq"/>
        </authorList>
    </citation>
    <scope>IDENTIFICATION</scope>
</reference>
<feature type="compositionally biased region" description="Low complexity" evidence="1">
    <location>
        <begin position="187"/>
        <end position="205"/>
    </location>
</feature>
<feature type="region of interest" description="Disordered" evidence="1">
    <location>
        <begin position="185"/>
        <end position="205"/>
    </location>
</feature>
<dbReference type="Proteomes" id="UP000322000">
    <property type="component" value="Chromosome 7"/>
</dbReference>
<evidence type="ECO:0000313" key="3">
    <source>
        <dbReference type="RefSeq" id="XP_026730493.1"/>
    </source>
</evidence>
<proteinExistence type="predicted"/>
<dbReference type="PANTHER" id="PTHR47501:SF5">
    <property type="entry name" value="HAT C-TERMINAL DIMERISATION DOMAIN-CONTAINING PROTEIN"/>
    <property type="match status" value="1"/>
</dbReference>
<dbReference type="RefSeq" id="XP_026730493.1">
    <property type="nucleotide sequence ID" value="XM_026874692.1"/>
</dbReference>
<feature type="region of interest" description="Disordered" evidence="1">
    <location>
        <begin position="148"/>
        <end position="173"/>
    </location>
</feature>
<accession>A0A7E5VQ86</accession>
<feature type="region of interest" description="Disordered" evidence="1">
    <location>
        <begin position="479"/>
        <end position="522"/>
    </location>
</feature>
<feature type="compositionally biased region" description="Polar residues" evidence="1">
    <location>
        <begin position="148"/>
        <end position="167"/>
    </location>
</feature>
<feature type="compositionally biased region" description="Polar residues" evidence="1">
    <location>
        <begin position="105"/>
        <end position="114"/>
    </location>
</feature>
<dbReference type="InParanoid" id="A0A7E5VQ86"/>
<feature type="compositionally biased region" description="Low complexity" evidence="1">
    <location>
        <begin position="83"/>
        <end position="92"/>
    </location>
</feature>
<name>A0A7E5VQ86_TRINI</name>
<dbReference type="PANTHER" id="PTHR47501">
    <property type="entry name" value="TRANSPOSASE-RELATED"/>
    <property type="match status" value="1"/>
</dbReference>
<evidence type="ECO:0000256" key="1">
    <source>
        <dbReference type="SAM" id="MobiDB-lite"/>
    </source>
</evidence>
<dbReference type="AlphaFoldDB" id="A0A7E5VQ86"/>